<proteinExistence type="predicted"/>
<organism evidence="1 2">
    <name type="scientific">Escherichia coli</name>
    <dbReference type="NCBI Taxonomy" id="562"/>
    <lineage>
        <taxon>Bacteria</taxon>
        <taxon>Pseudomonadati</taxon>
        <taxon>Pseudomonadota</taxon>
        <taxon>Gammaproteobacteria</taxon>
        <taxon>Enterobacterales</taxon>
        <taxon>Enterobacteriaceae</taxon>
        <taxon>Escherichia</taxon>
    </lineage>
</organism>
<dbReference type="Proteomes" id="UP000600030">
    <property type="component" value="Unassembled WGS sequence"/>
</dbReference>
<dbReference type="EMBL" id="AAXDPX010000016">
    <property type="protein sequence ID" value="EGO6679913.1"/>
    <property type="molecule type" value="Genomic_DNA"/>
</dbReference>
<dbReference type="Pfam" id="PF13384">
    <property type="entry name" value="HTH_23"/>
    <property type="match status" value="1"/>
</dbReference>
<sequence>MIYRVRHYGISPATGYKWLKRWTDEGLSGLQDQIRTLQPSPNRSSYDLIALFLPLSML</sequence>
<protein>
    <submittedName>
        <fullName evidence="1">Helix-turn-helix domain-containing protein</fullName>
    </submittedName>
</protein>
<dbReference type="AlphaFoldDB" id="A0AAN3TT24"/>
<reference evidence="1" key="1">
    <citation type="submission" date="2020-01" db="EMBL/GenBank/DDBJ databases">
        <authorList>
            <consortium name="GenomeTrakr network: Whole genome sequencing for foodborne pathogen traceback"/>
        </authorList>
    </citation>
    <scope>NUCLEOTIDE SEQUENCE</scope>
    <source>
        <strain evidence="1">PSU-2311</strain>
    </source>
</reference>
<accession>A0AAN3TT24</accession>
<evidence type="ECO:0000313" key="1">
    <source>
        <dbReference type="EMBL" id="EGO6679913.1"/>
    </source>
</evidence>
<name>A0AAN3TT24_ECOLX</name>
<evidence type="ECO:0000313" key="2">
    <source>
        <dbReference type="Proteomes" id="UP000600030"/>
    </source>
</evidence>
<gene>
    <name evidence="1" type="ORF">GTP92_16495</name>
</gene>
<comment type="caution">
    <text evidence="1">The sequence shown here is derived from an EMBL/GenBank/DDBJ whole genome shotgun (WGS) entry which is preliminary data.</text>
</comment>